<proteinExistence type="predicted"/>
<evidence type="ECO:0008006" key="4">
    <source>
        <dbReference type="Google" id="ProtNLM"/>
    </source>
</evidence>
<evidence type="ECO:0000313" key="3">
    <source>
        <dbReference type="Proteomes" id="UP000065504"/>
    </source>
</evidence>
<reference evidence="2 3" key="1">
    <citation type="submission" date="2015-11" db="EMBL/GenBank/DDBJ databases">
        <title>Expanding the genomic diversity of Burkholderia species for the development of highly accurate diagnostics.</title>
        <authorList>
            <person name="Sahl J."/>
            <person name="Keim P."/>
            <person name="Wagner D."/>
        </authorList>
    </citation>
    <scope>NUCLEOTIDE SEQUENCE [LARGE SCALE GENOMIC DNA]</scope>
    <source>
        <strain evidence="2 3">MSMB782WGS</strain>
    </source>
</reference>
<name>A0A125JUF6_9BURK</name>
<dbReference type="RefSeq" id="WP_060234585.1">
    <property type="nucleotide sequence ID" value="NZ_LPLU01000078.1"/>
</dbReference>
<dbReference type="Gene3D" id="2.120.10.30">
    <property type="entry name" value="TolB, C-terminal domain"/>
    <property type="match status" value="1"/>
</dbReference>
<organism evidence="2 3">
    <name type="scientific">Burkholderia ubonensis</name>
    <dbReference type="NCBI Taxonomy" id="101571"/>
    <lineage>
        <taxon>Bacteria</taxon>
        <taxon>Pseudomonadati</taxon>
        <taxon>Pseudomonadota</taxon>
        <taxon>Betaproteobacteria</taxon>
        <taxon>Burkholderiales</taxon>
        <taxon>Burkholderiaceae</taxon>
        <taxon>Burkholderia</taxon>
        <taxon>Burkholderia cepacia complex</taxon>
    </lineage>
</organism>
<dbReference type="InterPro" id="IPR011042">
    <property type="entry name" value="6-blade_b-propeller_TolB-like"/>
</dbReference>
<dbReference type="SUPFAM" id="SSF75011">
    <property type="entry name" value="3-carboxy-cis,cis-mucoante lactonizing enzyme"/>
    <property type="match status" value="1"/>
</dbReference>
<evidence type="ECO:0000313" key="2">
    <source>
        <dbReference type="EMBL" id="KWK75982.1"/>
    </source>
</evidence>
<dbReference type="Proteomes" id="UP000065504">
    <property type="component" value="Unassembled WGS sequence"/>
</dbReference>
<accession>A0A125JUF6</accession>
<comment type="caution">
    <text evidence="2">The sequence shown here is derived from an EMBL/GenBank/DDBJ whole genome shotgun (WGS) entry which is preliminary data.</text>
</comment>
<keyword evidence="1" id="KW-0732">Signal</keyword>
<dbReference type="EMBL" id="LPLU01000078">
    <property type="protein sequence ID" value="KWK75982.1"/>
    <property type="molecule type" value="Genomic_DNA"/>
</dbReference>
<feature type="signal peptide" evidence="1">
    <location>
        <begin position="1"/>
        <end position="25"/>
    </location>
</feature>
<feature type="chain" id="PRO_5007177801" description="TIGR03118 family protein" evidence="1">
    <location>
        <begin position="26"/>
        <end position="395"/>
    </location>
</feature>
<protein>
    <recommendedName>
        <fullName evidence="4">TIGR03118 family protein</fullName>
    </recommendedName>
</protein>
<dbReference type="NCBIfam" id="TIGR03118">
    <property type="entry name" value="PEPCTERM_chp_1"/>
    <property type="match status" value="1"/>
</dbReference>
<gene>
    <name evidence="2" type="ORF">WM16_12690</name>
</gene>
<dbReference type="InterPro" id="IPR017549">
    <property type="entry name" value="APMV_L690"/>
</dbReference>
<dbReference type="AlphaFoldDB" id="A0A125JUF6"/>
<evidence type="ECO:0000256" key="1">
    <source>
        <dbReference type="SAM" id="SignalP"/>
    </source>
</evidence>
<sequence>MSQVSWGLKAAAVIVLAAGFTIAHAADDDAYVVTPLVSNLAGSAPKVDPVLQNAWGVAFSPAGSPFWVNDNATGCSTLYDGQGAKVALQVSIPLPGNVIPASSCHPVSSINPPNPAPAAPTGIVWNPSPAFLVPGTRLQAAFIFATENGTLSAWAGGLNPADRAVLAADNSSTPSAANGAVYKGLVFGVNAKGPFLFATNFRSGRIDVFGPNGANGMFTPATTDGGFIDPRIPAGYAPFGIANIDGDLFVTYAQQDDQKHDDVAGNGHGFVDVFDTDGHLLRRFASQGTLNSPWGVTRASFAFGRFSGKILIGNFGDGRIGVFDDNGRFVEQLENAAGNPLAIDGLWMLTLGGGRNSSPDTLYFTAGPNKEADGLFGTIAPLNGAKAHRSDQNEQ</sequence>